<protein>
    <recommendedName>
        <fullName evidence="4">DUF4012 domain-containing protein</fullName>
    </recommendedName>
</protein>
<evidence type="ECO:0000313" key="3">
    <source>
        <dbReference type="Proteomes" id="UP000229056"/>
    </source>
</evidence>
<evidence type="ECO:0000313" key="2">
    <source>
        <dbReference type="EMBL" id="PIS05880.1"/>
    </source>
</evidence>
<accession>A0A2H0W5G6</accession>
<keyword evidence="1" id="KW-1133">Transmembrane helix</keyword>
<dbReference type="Proteomes" id="UP000229056">
    <property type="component" value="Unassembled WGS sequence"/>
</dbReference>
<feature type="transmembrane region" description="Helical" evidence="1">
    <location>
        <begin position="20"/>
        <end position="43"/>
    </location>
</feature>
<name>A0A2H0W5G6_9BACT</name>
<evidence type="ECO:0008006" key="4">
    <source>
        <dbReference type="Google" id="ProtNLM"/>
    </source>
</evidence>
<comment type="caution">
    <text evidence="2">The sequence shown here is derived from an EMBL/GenBank/DDBJ whole genome shotgun (WGS) entry which is preliminary data.</text>
</comment>
<keyword evidence="1" id="KW-0812">Transmembrane</keyword>
<dbReference type="EMBL" id="PEZY01000012">
    <property type="protein sequence ID" value="PIS05880.1"/>
    <property type="molecule type" value="Genomic_DNA"/>
</dbReference>
<organism evidence="2 3">
    <name type="scientific">Candidatus Buchananbacteria bacterium CG10_big_fil_rev_8_21_14_0_10_33_19</name>
    <dbReference type="NCBI Taxonomy" id="1974525"/>
    <lineage>
        <taxon>Bacteria</taxon>
        <taxon>Candidatus Buchananiibacteriota</taxon>
    </lineage>
</organism>
<sequence>MIESYNIINQQAKSMNSLRFKVIATIITVFLIGLVIVFTPFVFHGIRAASYVTASISEAKILLANVDNKDWQQAVESSESIEANLSKLNTEISGLGLISKLPKLKNDFKVGQQFIVVAQSLVGGYAETFKIFATIEQAGLTVDPNILLENKEVINLISQNKTQLALAKKQLEIANASFSEIDTNDFSGFFASYLIQAHDVLGQVLASTNIGLPVMGLLPDLLGYNGEKHYLLILENNMELRPTGGFIGSYGIITVESGKIKNLITDDVYNLDKLSEGKLLELAPEPMLTYNRQKYWYMRDANWYAGWPDSANKIVEFFHIERQNANLPDQRIDGVIAITPDFIANLLAVLGPINSHGIVFSENNFAMDLEEFVEGGFEAKNIPYDERKSIIGDLSKILISRIENTTAENFSKLWLAFKKNIDEKNILVYIFDNKLQQYFSDQNWAGEIRQTNGDYLMLIDSNFASLKTDAVMERSIKRSLSLNEAGDLMAHLEITYKHNGQFVKDLITRYRTYAKVYVPAGSWFESGSIKDETGETVLNMSSDLTYGNEYNKAYATYFVIIEPGKSKTVILNYKLPKNILDQYNQGTYNLLVQKQPGTIGHKLGIDLNLSKEISAYKAAILPNYYGKTSIGWESDLTVDREYKIKFN</sequence>
<proteinExistence type="predicted"/>
<evidence type="ECO:0000256" key="1">
    <source>
        <dbReference type="SAM" id="Phobius"/>
    </source>
</evidence>
<dbReference type="Pfam" id="PF13196">
    <property type="entry name" value="DUF4012"/>
    <property type="match status" value="1"/>
</dbReference>
<keyword evidence="1" id="KW-0472">Membrane</keyword>
<gene>
    <name evidence="2" type="ORF">COT80_03880</name>
</gene>
<reference evidence="3" key="1">
    <citation type="submission" date="2017-09" db="EMBL/GenBank/DDBJ databases">
        <title>Depth-based differentiation of microbial function through sediment-hosted aquifers and enrichment of novel symbionts in the deep terrestrial subsurface.</title>
        <authorList>
            <person name="Probst A.J."/>
            <person name="Ladd B."/>
            <person name="Jarett J.K."/>
            <person name="Geller-Mcgrath D.E."/>
            <person name="Sieber C.M.K."/>
            <person name="Emerson J.B."/>
            <person name="Anantharaman K."/>
            <person name="Thomas B.C."/>
            <person name="Malmstrom R."/>
            <person name="Stieglmeier M."/>
            <person name="Klingl A."/>
            <person name="Woyke T."/>
            <person name="Ryan C.M."/>
            <person name="Banfield J.F."/>
        </authorList>
    </citation>
    <scope>NUCLEOTIDE SEQUENCE [LARGE SCALE GENOMIC DNA]</scope>
</reference>
<dbReference type="AlphaFoldDB" id="A0A2H0W5G6"/>
<dbReference type="InterPro" id="IPR025101">
    <property type="entry name" value="DUF4012"/>
</dbReference>